<dbReference type="InterPro" id="IPR051198">
    <property type="entry name" value="BchE-like"/>
</dbReference>
<protein>
    <submittedName>
        <fullName evidence="7">Fe-S oxidoreductase</fullName>
    </submittedName>
</protein>
<dbReference type="SMART" id="SM00729">
    <property type="entry name" value="Elp3"/>
    <property type="match status" value="1"/>
</dbReference>
<dbReference type="InterPro" id="IPR007197">
    <property type="entry name" value="rSAM"/>
</dbReference>
<gene>
    <name evidence="7" type="ORF">EubceDRAFT1_2912</name>
</gene>
<proteinExistence type="predicted"/>
<reference evidence="7 8" key="1">
    <citation type="submission" date="2010-08" db="EMBL/GenBank/DDBJ databases">
        <authorList>
            <consortium name="US DOE Joint Genome Institute (JGI-PGF)"/>
            <person name="Lucas S."/>
            <person name="Copeland A."/>
            <person name="Lapidus A."/>
            <person name="Cheng J.-F."/>
            <person name="Bruce D."/>
            <person name="Goodwin L."/>
            <person name="Pitluck S."/>
            <person name="Land M.L."/>
            <person name="Hauser L."/>
            <person name="Chang Y.-J."/>
            <person name="Anderson I.J."/>
            <person name="Johnson E."/>
            <person name="Mulhopadhyay B."/>
            <person name="Kyrpides N."/>
            <person name="Woyke T.J."/>
        </authorList>
    </citation>
    <scope>NUCLEOTIDE SEQUENCE [LARGE SCALE GENOMIC DNA]</scope>
    <source>
        <strain evidence="7 8">6</strain>
    </source>
</reference>
<dbReference type="Gene3D" id="3.20.20.70">
    <property type="entry name" value="Aldolase class I"/>
    <property type="match status" value="1"/>
</dbReference>
<dbReference type="GO" id="GO:0051536">
    <property type="term" value="F:iron-sulfur cluster binding"/>
    <property type="evidence" value="ECO:0007669"/>
    <property type="project" value="UniProtKB-KW"/>
</dbReference>
<organism evidence="7 8">
    <name type="scientific">Eubacterium cellulosolvens (strain ATCC 43171 / JCM 9499 / 6)</name>
    <name type="common">Cillobacterium cellulosolvens</name>
    <dbReference type="NCBI Taxonomy" id="633697"/>
    <lineage>
        <taxon>Bacteria</taxon>
        <taxon>Bacillati</taxon>
        <taxon>Bacillota</taxon>
        <taxon>Clostridia</taxon>
        <taxon>Eubacteriales</taxon>
        <taxon>Eubacteriaceae</taxon>
        <taxon>Eubacterium</taxon>
    </lineage>
</organism>
<comment type="cofactor">
    <cofactor evidence="1">
        <name>[4Fe-4S] cluster</name>
        <dbReference type="ChEBI" id="CHEBI:49883"/>
    </cofactor>
</comment>
<keyword evidence="2" id="KW-0949">S-adenosyl-L-methionine</keyword>
<evidence type="ECO:0000256" key="1">
    <source>
        <dbReference type="ARBA" id="ARBA00001966"/>
    </source>
</evidence>
<dbReference type="CDD" id="cd01335">
    <property type="entry name" value="Radical_SAM"/>
    <property type="match status" value="1"/>
</dbReference>
<keyword evidence="3" id="KW-0479">Metal-binding</keyword>
<keyword evidence="4" id="KW-0408">Iron</keyword>
<evidence type="ECO:0000256" key="3">
    <source>
        <dbReference type="ARBA" id="ARBA00022723"/>
    </source>
</evidence>
<dbReference type="InterPro" id="IPR013785">
    <property type="entry name" value="Aldolase_TIM"/>
</dbReference>
<reference evidence="7 8" key="2">
    <citation type="submission" date="2012-02" db="EMBL/GenBank/DDBJ databases">
        <title>Improved High-Quality Draft sequence of Eubacterium cellulosolvens 6.</title>
        <authorList>
            <consortium name="US DOE Joint Genome Institute"/>
            <person name="Lucas S."/>
            <person name="Han J."/>
            <person name="Lapidus A."/>
            <person name="Cheng J.-F."/>
            <person name="Goodwin L."/>
            <person name="Pitluck S."/>
            <person name="Peters L."/>
            <person name="Mikhailova N."/>
            <person name="Gu W."/>
            <person name="Detter J.C."/>
            <person name="Han C."/>
            <person name="Tapia R."/>
            <person name="Land M."/>
            <person name="Hauser L."/>
            <person name="Kyrpides N."/>
            <person name="Ivanova N."/>
            <person name="Pagani I."/>
            <person name="Johnson E."/>
            <person name="Mukhopadhyay B."/>
            <person name="Anderson I."/>
            <person name="Woyke T."/>
        </authorList>
    </citation>
    <scope>NUCLEOTIDE SEQUENCE [LARGE SCALE GENOMIC DNA]</scope>
    <source>
        <strain evidence="7 8">6</strain>
    </source>
</reference>
<dbReference type="AlphaFoldDB" id="I5AXS1"/>
<sequence length="229" mass="25820">MTYNGTIYRPPVEANTFLLPVTEGCTHNSCSFCNMYQDIPFRMLPLSEVEDYLQEVKESYGRYCERIQRVYLVGADPFALSARNLLERIDLIKQYLPNASVITMYARTDNIASKSDEDLKMLKEAGVDDLYIGVECGLNDVLENLNKGYSAEDTKEQCLRLNAVGIWHCDLLMLGTAGKGRGLECGRASAALEIFGSQPEEHGGFHELHCRLYRGSGHRAFPEYERKAV</sequence>
<dbReference type="PANTHER" id="PTHR43409:SF4">
    <property type="entry name" value="RADICAL SAM SUPERFAMILY PROTEIN"/>
    <property type="match status" value="1"/>
</dbReference>
<dbReference type="SFLD" id="SFLDG01095">
    <property type="entry name" value="Uncharacterised_Radical_SAM_Su"/>
    <property type="match status" value="1"/>
</dbReference>
<evidence type="ECO:0000256" key="2">
    <source>
        <dbReference type="ARBA" id="ARBA00022691"/>
    </source>
</evidence>
<dbReference type="SUPFAM" id="SSF102114">
    <property type="entry name" value="Radical SAM enzymes"/>
    <property type="match status" value="1"/>
</dbReference>
<dbReference type="SFLD" id="SFLDG01082">
    <property type="entry name" value="B12-binding_domain_containing"/>
    <property type="match status" value="1"/>
</dbReference>
<dbReference type="Proteomes" id="UP000005753">
    <property type="component" value="Chromosome"/>
</dbReference>
<dbReference type="InterPro" id="IPR006638">
    <property type="entry name" value="Elp3/MiaA/NifB-like_rSAM"/>
</dbReference>
<feature type="domain" description="Radical SAM core" evidence="6">
    <location>
        <begin position="11"/>
        <end position="229"/>
    </location>
</feature>
<dbReference type="STRING" id="633697.EubceDRAFT1_2912"/>
<dbReference type="InterPro" id="IPR058240">
    <property type="entry name" value="rSAM_sf"/>
</dbReference>
<name>I5AXS1_EUBC6</name>
<dbReference type="GO" id="GO:0003824">
    <property type="term" value="F:catalytic activity"/>
    <property type="evidence" value="ECO:0007669"/>
    <property type="project" value="InterPro"/>
</dbReference>
<dbReference type="GO" id="GO:0046872">
    <property type="term" value="F:metal ion binding"/>
    <property type="evidence" value="ECO:0007669"/>
    <property type="project" value="UniProtKB-KW"/>
</dbReference>
<dbReference type="PANTHER" id="PTHR43409">
    <property type="entry name" value="ANAEROBIC MAGNESIUM-PROTOPORPHYRIN IX MONOMETHYL ESTER CYCLASE-RELATED"/>
    <property type="match status" value="1"/>
</dbReference>
<evidence type="ECO:0000256" key="4">
    <source>
        <dbReference type="ARBA" id="ARBA00023004"/>
    </source>
</evidence>
<evidence type="ECO:0000256" key="5">
    <source>
        <dbReference type="ARBA" id="ARBA00023014"/>
    </source>
</evidence>
<dbReference type="HOGENOM" id="CLU_1208280_0_0_9"/>
<evidence type="ECO:0000313" key="7">
    <source>
        <dbReference type="EMBL" id="EIM58594.1"/>
    </source>
</evidence>
<dbReference type="PROSITE" id="PS51918">
    <property type="entry name" value="RADICAL_SAM"/>
    <property type="match status" value="1"/>
</dbReference>
<accession>I5AXS1</accession>
<dbReference type="eggNOG" id="COG1032">
    <property type="taxonomic scope" value="Bacteria"/>
</dbReference>
<dbReference type="EMBL" id="CM001487">
    <property type="protein sequence ID" value="EIM58594.1"/>
    <property type="molecule type" value="Genomic_DNA"/>
</dbReference>
<keyword evidence="8" id="KW-1185">Reference proteome</keyword>
<keyword evidence="5" id="KW-0411">Iron-sulfur</keyword>
<dbReference type="OrthoDB" id="9777636at2"/>
<evidence type="ECO:0000313" key="8">
    <source>
        <dbReference type="Proteomes" id="UP000005753"/>
    </source>
</evidence>
<evidence type="ECO:0000259" key="6">
    <source>
        <dbReference type="PROSITE" id="PS51918"/>
    </source>
</evidence>
<dbReference type="Pfam" id="PF04055">
    <property type="entry name" value="Radical_SAM"/>
    <property type="match status" value="1"/>
</dbReference>
<dbReference type="SFLD" id="SFLDS00029">
    <property type="entry name" value="Radical_SAM"/>
    <property type="match status" value="1"/>
</dbReference>